<dbReference type="EMBL" id="GL996499">
    <property type="protein sequence ID" value="EGW34893.1"/>
    <property type="molecule type" value="Genomic_DNA"/>
</dbReference>
<accession>G3AFA4</accession>
<evidence type="ECO:0000256" key="1">
    <source>
        <dbReference type="ARBA" id="ARBA00023242"/>
    </source>
</evidence>
<dbReference type="GO" id="GO:0006351">
    <property type="term" value="P:DNA-templated transcription"/>
    <property type="evidence" value="ECO:0007669"/>
    <property type="project" value="InterPro"/>
</dbReference>
<sequence length="517" mass="59726">MSKLTIEFVRANLLTLVKDAVAILPEDDKIRKLVRIYLNICETNYFYVHHTNFYKKVEEFIVKRREQDLEFFIRDWPNLVILLAMMAISAGFEYMDDNQPIPNFVLDTSPGLIYYYAALPFAGFLIDQKSIESVQGLLIFGVFMTTNKLENFQMFDGGYLFMNLALEIAIANKLYLKEPYRNYSIEDQEVYKRLWWSCYTMERRFGINLGKSEIISPDDITVELPSNVPALNNSLGCSNYLSQSSMIDLNYIFRDIAELYQPRTKSKDNEARISIDPKMVRKLVEDAEECKINFPVYAQVDRLNPTSQLYRGSIHLNLAYYLAKIYIGKPFLLYKVDNFRRLAEQSDYESAFVDHLSSICIDAAFCTIELLSELDKHNKLGLFSCTDINFCNISLFTILVFLKIDRSETTLLFLRKGLKILKTMSNGCSSAKSSLQKLKKLDNLVSDFAELDEMQKDMNTLFSVETAAKSFPTHEDNNDPILQFDGVKDVDISQLFEGIDDFLGQVDDDIYQQLQLQ</sequence>
<proteinExistence type="predicted"/>
<dbReference type="KEGG" id="spaa:SPAPADRAFT_53282"/>
<keyword evidence="1" id="KW-0539">Nucleus</keyword>
<dbReference type="InterPro" id="IPR050987">
    <property type="entry name" value="AtrR-like"/>
</dbReference>
<dbReference type="Proteomes" id="UP000000709">
    <property type="component" value="Unassembled WGS sequence"/>
</dbReference>
<dbReference type="InParanoid" id="G3AFA4"/>
<dbReference type="GO" id="GO:0003700">
    <property type="term" value="F:DNA-binding transcription factor activity"/>
    <property type="evidence" value="ECO:0007669"/>
    <property type="project" value="InterPro"/>
</dbReference>
<dbReference type="InterPro" id="IPR007219">
    <property type="entry name" value="XnlR_reg_dom"/>
</dbReference>
<gene>
    <name evidence="3" type="ORF">SPAPADRAFT_53282</name>
</gene>
<keyword evidence="4" id="KW-1185">Reference proteome</keyword>
<dbReference type="CDD" id="cd12148">
    <property type="entry name" value="fungal_TF_MHR"/>
    <property type="match status" value="1"/>
</dbReference>
<name>G3AFA4_SPAPN</name>
<reference evidence="3 4" key="1">
    <citation type="journal article" date="2011" name="Proc. Natl. Acad. Sci. U.S.A.">
        <title>Comparative genomics of xylose-fermenting fungi for enhanced biofuel production.</title>
        <authorList>
            <person name="Wohlbach D.J."/>
            <person name="Kuo A."/>
            <person name="Sato T.K."/>
            <person name="Potts K.M."/>
            <person name="Salamov A.A."/>
            <person name="LaButti K.M."/>
            <person name="Sun H."/>
            <person name="Clum A."/>
            <person name="Pangilinan J.L."/>
            <person name="Lindquist E.A."/>
            <person name="Lucas S."/>
            <person name="Lapidus A."/>
            <person name="Jin M."/>
            <person name="Gunawan C."/>
            <person name="Balan V."/>
            <person name="Dale B.E."/>
            <person name="Jeffries T.W."/>
            <person name="Zinkel R."/>
            <person name="Barry K.W."/>
            <person name="Grigoriev I.V."/>
            <person name="Gasch A.P."/>
        </authorList>
    </citation>
    <scope>NUCLEOTIDE SEQUENCE [LARGE SCALE GENOMIC DNA]</scope>
    <source>
        <strain evidence="4">NRRL Y-27907 / 11-Y1</strain>
    </source>
</reference>
<dbReference type="OMA" id="ANQNGMH"/>
<evidence type="ECO:0000259" key="2">
    <source>
        <dbReference type="SMART" id="SM00906"/>
    </source>
</evidence>
<evidence type="ECO:0000313" key="4">
    <source>
        <dbReference type="Proteomes" id="UP000000709"/>
    </source>
</evidence>
<protein>
    <recommendedName>
        <fullName evidence="2">Xylanolytic transcriptional activator regulatory domain-containing protein</fullName>
    </recommendedName>
</protein>
<dbReference type="OrthoDB" id="3364175at2759"/>
<dbReference type="eggNOG" id="ENOG502S0WX">
    <property type="taxonomic scope" value="Eukaryota"/>
</dbReference>
<dbReference type="STRING" id="619300.G3AFA4"/>
<dbReference type="GeneID" id="18871773"/>
<dbReference type="PANTHER" id="PTHR46910:SF23">
    <property type="entry name" value="THIAMINE REPRESSIBLE GENES REGULATORY PROTEIN THI1"/>
    <property type="match status" value="1"/>
</dbReference>
<feature type="domain" description="Xylanolytic transcriptional activator regulatory" evidence="2">
    <location>
        <begin position="158"/>
        <end position="231"/>
    </location>
</feature>
<organism evidence="4">
    <name type="scientific">Spathaspora passalidarum (strain NRRL Y-27907 / 11-Y1)</name>
    <dbReference type="NCBI Taxonomy" id="619300"/>
    <lineage>
        <taxon>Eukaryota</taxon>
        <taxon>Fungi</taxon>
        <taxon>Dikarya</taxon>
        <taxon>Ascomycota</taxon>
        <taxon>Saccharomycotina</taxon>
        <taxon>Pichiomycetes</taxon>
        <taxon>Debaryomycetaceae</taxon>
        <taxon>Spathaspora</taxon>
    </lineage>
</organism>
<dbReference type="PANTHER" id="PTHR46910">
    <property type="entry name" value="TRANSCRIPTION FACTOR PDR1"/>
    <property type="match status" value="1"/>
</dbReference>
<dbReference type="RefSeq" id="XP_007372305.1">
    <property type="nucleotide sequence ID" value="XM_007372243.1"/>
</dbReference>
<dbReference type="SMART" id="SM00906">
    <property type="entry name" value="Fungal_trans"/>
    <property type="match status" value="1"/>
</dbReference>
<dbReference type="GO" id="GO:0008270">
    <property type="term" value="F:zinc ion binding"/>
    <property type="evidence" value="ECO:0007669"/>
    <property type="project" value="InterPro"/>
</dbReference>
<dbReference type="Pfam" id="PF04082">
    <property type="entry name" value="Fungal_trans"/>
    <property type="match status" value="1"/>
</dbReference>
<evidence type="ECO:0000313" key="3">
    <source>
        <dbReference type="EMBL" id="EGW34893.1"/>
    </source>
</evidence>
<dbReference type="AlphaFoldDB" id="G3AFA4"/>
<dbReference type="GO" id="GO:0003677">
    <property type="term" value="F:DNA binding"/>
    <property type="evidence" value="ECO:0007669"/>
    <property type="project" value="InterPro"/>
</dbReference>
<dbReference type="HOGENOM" id="CLU_025455_0_0_1"/>